<dbReference type="InterPro" id="IPR001173">
    <property type="entry name" value="Glyco_trans_2-like"/>
</dbReference>
<reference evidence="2 3" key="2">
    <citation type="journal article" date="2015" name="Biomed. Res. Int.">
        <title>Effects of Arsenite Resistance on the Growth and Functional Gene Expression of Leptospirillum ferriphilum and Acidithiobacillus thiooxidans in Pure Culture and Coculture.</title>
        <authorList>
            <person name="Jiang H."/>
            <person name="Liang Y."/>
            <person name="Yin H."/>
            <person name="Xiao Y."/>
            <person name="Guo X."/>
            <person name="Xu Y."/>
            <person name="Hu Q."/>
            <person name="Liu H."/>
            <person name="Liu X."/>
        </authorList>
    </citation>
    <scope>NUCLEOTIDE SEQUENCE [LARGE SCALE GENOMIC DNA]</scope>
    <source>
        <strain evidence="2 3">YSK</strain>
    </source>
</reference>
<protein>
    <recommendedName>
        <fullName evidence="1">Glycosyltransferase 2-like domain-containing protein</fullName>
    </recommendedName>
</protein>
<reference evidence="3" key="1">
    <citation type="submission" date="2014-02" db="EMBL/GenBank/DDBJ databases">
        <title>Complete genome sequence and comparative genomic analysis of the nitrogen-fixing bacterium Leptospirillum ferriphilum YSK.</title>
        <authorList>
            <person name="Guo X."/>
            <person name="Yin H."/>
            <person name="Liang Y."/>
            <person name="Hu Q."/>
            <person name="Ma L."/>
            <person name="Xiao Y."/>
            <person name="Zhang X."/>
            <person name="Qiu G."/>
            <person name="Liu X."/>
        </authorList>
    </citation>
    <scope>NUCLEOTIDE SEQUENCE [LARGE SCALE GENOMIC DNA]</scope>
    <source>
        <strain evidence="3">YSK</strain>
    </source>
</reference>
<evidence type="ECO:0000313" key="2">
    <source>
        <dbReference type="EMBL" id="AIA31696.1"/>
    </source>
</evidence>
<keyword evidence="3" id="KW-1185">Reference proteome</keyword>
<dbReference type="AlphaFoldDB" id="A0A059Y2B1"/>
<feature type="domain" description="Glycosyltransferase 2-like" evidence="1">
    <location>
        <begin position="6"/>
        <end position="172"/>
    </location>
</feature>
<dbReference type="PANTHER" id="PTHR22916:SF3">
    <property type="entry name" value="UDP-GLCNAC:BETAGAL BETA-1,3-N-ACETYLGLUCOSAMINYLTRANSFERASE-LIKE PROTEIN 1"/>
    <property type="match status" value="1"/>
</dbReference>
<dbReference type="RefSeq" id="WP_038505241.1">
    <property type="nucleotide sequence ID" value="NZ_CP007243.1"/>
</dbReference>
<dbReference type="CDD" id="cd00761">
    <property type="entry name" value="Glyco_tranf_GTA_type"/>
    <property type="match status" value="1"/>
</dbReference>
<accession>A0A059Y2B1</accession>
<dbReference type="OrthoDB" id="9784574at2"/>
<dbReference type="HOGENOM" id="CLU_025996_0_0_0"/>
<evidence type="ECO:0000313" key="3">
    <source>
        <dbReference type="Proteomes" id="UP000027059"/>
    </source>
</evidence>
<dbReference type="KEGG" id="lfp:Y981_05985"/>
<dbReference type="Pfam" id="PF00535">
    <property type="entry name" value="Glycos_transf_2"/>
    <property type="match status" value="1"/>
</dbReference>
<name>A0A059Y2B1_9BACT</name>
<dbReference type="Proteomes" id="UP000027059">
    <property type="component" value="Chromosome"/>
</dbReference>
<dbReference type="SUPFAM" id="SSF53448">
    <property type="entry name" value="Nucleotide-diphospho-sugar transferases"/>
    <property type="match status" value="1"/>
</dbReference>
<organism evidence="2 3">
    <name type="scientific">Leptospirillum ferriphilum YSK</name>
    <dbReference type="NCBI Taxonomy" id="1441628"/>
    <lineage>
        <taxon>Bacteria</taxon>
        <taxon>Pseudomonadati</taxon>
        <taxon>Nitrospirota</taxon>
        <taxon>Nitrospiria</taxon>
        <taxon>Nitrospirales</taxon>
        <taxon>Nitrospiraceae</taxon>
        <taxon>Leptospirillum</taxon>
    </lineage>
</organism>
<dbReference type="Gene3D" id="3.90.550.10">
    <property type="entry name" value="Spore Coat Polysaccharide Biosynthesis Protein SpsA, Chain A"/>
    <property type="match status" value="1"/>
</dbReference>
<sequence length="343" mass="40043">MKPTISVIIPFTKNPIQLDEAISSVMQQTFKDFEIVLVNNQSSQDALDNALVWSRKHPAKIRLVSELKKGAAAARNRGILESHGEFIAFLDSDDRMKPHRLYAQLEALKNHPEITLVGAWKDRVSPDGQTLLEKNDKPKIPRWASILFLDDSRFLKDPLFEPQTSTFFFRKETALEIGSFDETFDPFWLEDTDFVLRMYQRGRILIVPDSLIEYRTHTQEEEDYRIFDIRNIQNHGLFFEKLKGWYFSKSSPSMRKAFDKIASRWLRESAIKIIYFRGGEKISRVLLKRAIAANNLDIKNIECFLRFFLPSSLWPRPFNRIPLTRGVLPEDINLEWAKSFLSI</sequence>
<dbReference type="GO" id="GO:0016758">
    <property type="term" value="F:hexosyltransferase activity"/>
    <property type="evidence" value="ECO:0007669"/>
    <property type="project" value="UniProtKB-ARBA"/>
</dbReference>
<dbReference type="InterPro" id="IPR029044">
    <property type="entry name" value="Nucleotide-diphossugar_trans"/>
</dbReference>
<proteinExistence type="predicted"/>
<evidence type="ECO:0000259" key="1">
    <source>
        <dbReference type="Pfam" id="PF00535"/>
    </source>
</evidence>
<dbReference type="PANTHER" id="PTHR22916">
    <property type="entry name" value="GLYCOSYLTRANSFERASE"/>
    <property type="match status" value="1"/>
</dbReference>
<gene>
    <name evidence="2" type="ORF">Y981_05985</name>
</gene>
<dbReference type="EMBL" id="CP007243">
    <property type="protein sequence ID" value="AIA31696.1"/>
    <property type="molecule type" value="Genomic_DNA"/>
</dbReference>